<comment type="caution">
    <text evidence="2">The sequence shown here is derived from an EMBL/GenBank/DDBJ whole genome shotgun (WGS) entry which is preliminary data.</text>
</comment>
<proteinExistence type="predicted"/>
<dbReference type="PANTHER" id="PTHR47784:SF5">
    <property type="entry name" value="STEROL UPTAKE CONTROL PROTEIN 2"/>
    <property type="match status" value="1"/>
</dbReference>
<evidence type="ECO:0000313" key="2">
    <source>
        <dbReference type="EMBL" id="KAK0515915.1"/>
    </source>
</evidence>
<dbReference type="InterPro" id="IPR053157">
    <property type="entry name" value="Sterol_Uptake_Regulator"/>
</dbReference>
<dbReference type="InterPro" id="IPR021858">
    <property type="entry name" value="Fun_TF"/>
</dbReference>
<keyword evidence="3" id="KW-1185">Reference proteome</keyword>
<name>A0AA39R8W0_9LECA</name>
<dbReference type="AlphaFoldDB" id="A0AA39R8W0"/>
<feature type="compositionally biased region" description="Polar residues" evidence="1">
    <location>
        <begin position="182"/>
        <end position="199"/>
    </location>
</feature>
<accession>A0AA39R8W0</accession>
<feature type="region of interest" description="Disordered" evidence="1">
    <location>
        <begin position="180"/>
        <end position="203"/>
    </location>
</feature>
<dbReference type="Proteomes" id="UP001166286">
    <property type="component" value="Unassembled WGS sequence"/>
</dbReference>
<dbReference type="Pfam" id="PF11951">
    <property type="entry name" value="Fungal_trans_2"/>
    <property type="match status" value="1"/>
</dbReference>
<evidence type="ECO:0000313" key="3">
    <source>
        <dbReference type="Proteomes" id="UP001166286"/>
    </source>
</evidence>
<dbReference type="PANTHER" id="PTHR47784">
    <property type="entry name" value="STEROL UPTAKE CONTROL PROTEIN 2"/>
    <property type="match status" value="1"/>
</dbReference>
<dbReference type="EMBL" id="JAFEKC020000003">
    <property type="protein sequence ID" value="KAK0515915.1"/>
    <property type="molecule type" value="Genomic_DNA"/>
</dbReference>
<evidence type="ECO:0000256" key="1">
    <source>
        <dbReference type="SAM" id="MobiDB-lite"/>
    </source>
</evidence>
<dbReference type="Pfam" id="PF12013">
    <property type="entry name" value="OrsD"/>
    <property type="match status" value="1"/>
</dbReference>
<dbReference type="GO" id="GO:0001228">
    <property type="term" value="F:DNA-binding transcription activator activity, RNA polymerase II-specific"/>
    <property type="evidence" value="ECO:0007669"/>
    <property type="project" value="TreeGrafter"/>
</dbReference>
<evidence type="ECO:0008006" key="4">
    <source>
        <dbReference type="Google" id="ProtNLM"/>
    </source>
</evidence>
<gene>
    <name evidence="2" type="ORF">JMJ35_001949</name>
</gene>
<feature type="compositionally biased region" description="Low complexity" evidence="1">
    <location>
        <begin position="7"/>
        <end position="28"/>
    </location>
</feature>
<organism evidence="2 3">
    <name type="scientific">Cladonia borealis</name>
    <dbReference type="NCBI Taxonomy" id="184061"/>
    <lineage>
        <taxon>Eukaryota</taxon>
        <taxon>Fungi</taxon>
        <taxon>Dikarya</taxon>
        <taxon>Ascomycota</taxon>
        <taxon>Pezizomycotina</taxon>
        <taxon>Lecanoromycetes</taxon>
        <taxon>OSLEUM clade</taxon>
        <taxon>Lecanoromycetidae</taxon>
        <taxon>Lecanorales</taxon>
        <taxon>Lecanorineae</taxon>
        <taxon>Cladoniaceae</taxon>
        <taxon>Cladonia</taxon>
    </lineage>
</organism>
<sequence length="566" mass="64805">MSFSEWSIPIIPQRQRQRQQSPPSSASPKEPPQDASGASVPLAQQMLDYLPEYRVVRCVVCRYAVPPSALSRHMKDLHHVYRGKRRALLDYAETLDLADPEDLVLPEPQEPPIPSIPIEDGVACNWCKYLSVTTKRMKRHWVTVHERRGIEGKHWRPVKLQTFFRGNNLRYFIVTPSERTHQSGGQATSNKQADSIPGTNGQGLKKIGKPKLKRLGTNTRNSDALCKVPETSDTDETGLTAWERSLFYHYRMTTCPGILHIDEDIFPWLTLIPQLAQQFPFIMHAILSISALHLAFLKPMDRQKCIVTAAHYQDQALQSFRSKISKVEVANSYAMFAFSRLIVLHELASANLGNSAMTEYPDGRYLGLGDEEILPRWLKLRLDSFKLLRPYILSGFRDPQQVPRPSKKLDEITPVDWASNPYDTEFAAVSPLFEVDVTRVASSARELVENAACANAFNGLRQAFAVPYATRQWGKFYDASVFWPLKQSERFFELVNYGNPKALIVMAFYCVILHRVENYWFMKGQGRQLLSNIEKRLGNAWRCWIQWPLHELEIEGGPDFTRIEEL</sequence>
<dbReference type="InterPro" id="IPR022698">
    <property type="entry name" value="OrsD"/>
</dbReference>
<reference evidence="2" key="1">
    <citation type="submission" date="2023-03" db="EMBL/GenBank/DDBJ databases">
        <title>Complete genome of Cladonia borealis.</title>
        <authorList>
            <person name="Park H."/>
        </authorList>
    </citation>
    <scope>NUCLEOTIDE SEQUENCE</scope>
    <source>
        <strain evidence="2">ANT050790</strain>
    </source>
</reference>
<feature type="region of interest" description="Disordered" evidence="1">
    <location>
        <begin position="1"/>
        <end position="38"/>
    </location>
</feature>
<protein>
    <recommendedName>
        <fullName evidence="4">C2H2-type domain-containing protein</fullName>
    </recommendedName>
</protein>